<dbReference type="InterPro" id="IPR003599">
    <property type="entry name" value="Ig_sub"/>
</dbReference>
<name>A0A3P8RLZ9_AMPPE</name>
<dbReference type="GeneTree" id="ENSGT00940000159942"/>
<dbReference type="SUPFAM" id="SSF48726">
    <property type="entry name" value="Immunoglobulin"/>
    <property type="match status" value="2"/>
</dbReference>
<evidence type="ECO:0000313" key="4">
    <source>
        <dbReference type="Proteomes" id="UP000265080"/>
    </source>
</evidence>
<accession>A0A3P8RLZ9</accession>
<dbReference type="PROSITE" id="PS50835">
    <property type="entry name" value="IG_LIKE"/>
    <property type="match status" value="2"/>
</dbReference>
<proteinExistence type="predicted"/>
<keyword evidence="4" id="KW-1185">Reference proteome</keyword>
<dbReference type="AlphaFoldDB" id="A0A3P8RLZ9"/>
<organism evidence="3 4">
    <name type="scientific">Amphiprion percula</name>
    <name type="common">Orange clownfish</name>
    <name type="synonym">Lutjanus percula</name>
    <dbReference type="NCBI Taxonomy" id="161767"/>
    <lineage>
        <taxon>Eukaryota</taxon>
        <taxon>Metazoa</taxon>
        <taxon>Chordata</taxon>
        <taxon>Craniata</taxon>
        <taxon>Vertebrata</taxon>
        <taxon>Euteleostomi</taxon>
        <taxon>Actinopterygii</taxon>
        <taxon>Neopterygii</taxon>
        <taxon>Teleostei</taxon>
        <taxon>Neoteleostei</taxon>
        <taxon>Acanthomorphata</taxon>
        <taxon>Ovalentaria</taxon>
        <taxon>Pomacentridae</taxon>
        <taxon>Amphiprion</taxon>
    </lineage>
</organism>
<dbReference type="Gene3D" id="2.60.40.10">
    <property type="entry name" value="Immunoglobulins"/>
    <property type="match status" value="2"/>
</dbReference>
<dbReference type="Pfam" id="PF13927">
    <property type="entry name" value="Ig_3"/>
    <property type="match status" value="1"/>
</dbReference>
<reference evidence="3" key="3">
    <citation type="submission" date="2025-09" db="UniProtKB">
        <authorList>
            <consortium name="Ensembl"/>
        </authorList>
    </citation>
    <scope>IDENTIFICATION</scope>
</reference>
<dbReference type="InterPro" id="IPR007110">
    <property type="entry name" value="Ig-like_dom"/>
</dbReference>
<dbReference type="InterPro" id="IPR036179">
    <property type="entry name" value="Ig-like_dom_sf"/>
</dbReference>
<dbReference type="InterPro" id="IPR003598">
    <property type="entry name" value="Ig_sub2"/>
</dbReference>
<dbReference type="SMART" id="SM00408">
    <property type="entry name" value="IGc2"/>
    <property type="match status" value="2"/>
</dbReference>
<keyword evidence="1" id="KW-0732">Signal</keyword>
<evidence type="ECO:0000259" key="2">
    <source>
        <dbReference type="PROSITE" id="PS50835"/>
    </source>
</evidence>
<dbReference type="PANTHER" id="PTHR45842:SF22">
    <property type="entry name" value="INSULIN-LIKE GROWTH FACTOR-BINDING PROTEIN COMPLEX ACID LABILE SUBUNIT ISOFORM X1"/>
    <property type="match status" value="1"/>
</dbReference>
<dbReference type="Ensembl" id="ENSAPET00000001112.1">
    <property type="protein sequence ID" value="ENSAPEP00000001087.1"/>
    <property type="gene ID" value="ENSAPEG00000000812.1"/>
</dbReference>
<feature type="domain" description="Ig-like" evidence="2">
    <location>
        <begin position="82"/>
        <end position="172"/>
    </location>
</feature>
<dbReference type="CDD" id="cd00096">
    <property type="entry name" value="Ig"/>
    <property type="match status" value="1"/>
</dbReference>
<dbReference type="InterPro" id="IPR050467">
    <property type="entry name" value="LRFN"/>
</dbReference>
<protein>
    <recommendedName>
        <fullName evidence="2">Ig-like domain-containing protein</fullName>
    </recommendedName>
</protein>
<sequence length="245" mass="26601">NLNLTQVQRKCKCIYWMLPDGSKVTVPYSRPDNSMAVSSDGRLVIKAVSHTDAGIYYCIARVHGDFAVLPFHLTVQESSSPPPGEDTSIAPIEGFAGNSVSLPCVASGSPDAEIIWILPSSNTVSFQANSSRALVYSNGTLNIPQTQLLDSGYYKCIAINQHGVDTLATKITVVRRTGLIRPLRRFPARPQSASGVNTQIKVPTEDTEEASGDIEMTQENISKSGLSAKCATYMRTTFHLFFSLI</sequence>
<evidence type="ECO:0000256" key="1">
    <source>
        <dbReference type="ARBA" id="ARBA00022729"/>
    </source>
</evidence>
<evidence type="ECO:0000313" key="3">
    <source>
        <dbReference type="Ensembl" id="ENSAPEP00000001087.1"/>
    </source>
</evidence>
<dbReference type="Proteomes" id="UP000265080">
    <property type="component" value="Chromosome 24"/>
</dbReference>
<reference evidence="3" key="2">
    <citation type="submission" date="2025-08" db="UniProtKB">
        <authorList>
            <consortium name="Ensembl"/>
        </authorList>
    </citation>
    <scope>IDENTIFICATION</scope>
</reference>
<dbReference type="GO" id="GO:0016020">
    <property type="term" value="C:membrane"/>
    <property type="evidence" value="ECO:0007669"/>
    <property type="project" value="UniProtKB-SubCell"/>
</dbReference>
<feature type="domain" description="Ig-like" evidence="2">
    <location>
        <begin position="14"/>
        <end position="60"/>
    </location>
</feature>
<dbReference type="PANTHER" id="PTHR45842">
    <property type="entry name" value="SYNAPTIC ADHESION-LIKE MOLECULE SALM"/>
    <property type="match status" value="1"/>
</dbReference>
<dbReference type="SMART" id="SM00409">
    <property type="entry name" value="IG"/>
    <property type="match status" value="2"/>
</dbReference>
<dbReference type="InterPro" id="IPR013783">
    <property type="entry name" value="Ig-like_fold"/>
</dbReference>
<reference evidence="3 4" key="1">
    <citation type="submission" date="2018-03" db="EMBL/GenBank/DDBJ databases">
        <title>Finding Nemo's genes: A chromosome-scale reference assembly of the genome of the orange clownfish Amphiprion percula.</title>
        <authorList>
            <person name="Lehmann R."/>
        </authorList>
    </citation>
    <scope>NUCLEOTIDE SEQUENCE</scope>
</reference>